<dbReference type="InterPro" id="IPR036390">
    <property type="entry name" value="WH_DNA-bd_sf"/>
</dbReference>
<evidence type="ECO:0000313" key="6">
    <source>
        <dbReference type="EMBL" id="CRL37901.1"/>
    </source>
</evidence>
<dbReference type="AlphaFoldDB" id="A0A0M6WMH1"/>
<dbReference type="Pfam" id="PF03466">
    <property type="entry name" value="LysR_substrate"/>
    <property type="match status" value="1"/>
</dbReference>
<evidence type="ECO:0000256" key="2">
    <source>
        <dbReference type="ARBA" id="ARBA00023015"/>
    </source>
</evidence>
<dbReference type="RefSeq" id="WP_021922394.1">
    <property type="nucleotide sequence ID" value="NZ_CVRS01000069.1"/>
</dbReference>
<dbReference type="Proteomes" id="UP000049828">
    <property type="component" value="Unassembled WGS sequence"/>
</dbReference>
<dbReference type="Proteomes" id="UP000286271">
    <property type="component" value="Unassembled WGS sequence"/>
</dbReference>
<dbReference type="GO" id="GO:0005829">
    <property type="term" value="C:cytosol"/>
    <property type="evidence" value="ECO:0007669"/>
    <property type="project" value="TreeGrafter"/>
</dbReference>
<dbReference type="Proteomes" id="UP000283738">
    <property type="component" value="Unassembled WGS sequence"/>
</dbReference>
<dbReference type="GO" id="GO:0003677">
    <property type="term" value="F:DNA binding"/>
    <property type="evidence" value="ECO:0007669"/>
    <property type="project" value="UniProtKB-KW"/>
</dbReference>
<keyword evidence="3" id="KW-0238">DNA-binding</keyword>
<dbReference type="EMBL" id="CYXX01000036">
    <property type="protein sequence ID" value="CUN28974.1"/>
    <property type="molecule type" value="Genomic_DNA"/>
</dbReference>
<evidence type="ECO:0000313" key="13">
    <source>
        <dbReference type="Proteomes" id="UP000286271"/>
    </source>
</evidence>
<evidence type="ECO:0000256" key="3">
    <source>
        <dbReference type="ARBA" id="ARBA00023125"/>
    </source>
</evidence>
<dbReference type="Proteomes" id="UP000095453">
    <property type="component" value="Unassembled WGS sequence"/>
</dbReference>
<evidence type="ECO:0000259" key="5">
    <source>
        <dbReference type="PROSITE" id="PS50931"/>
    </source>
</evidence>
<dbReference type="STRING" id="360807.ERS852392_02782"/>
<feature type="domain" description="HTH lysR-type" evidence="5">
    <location>
        <begin position="1"/>
        <end position="57"/>
    </location>
</feature>
<dbReference type="InterPro" id="IPR000847">
    <property type="entry name" value="LysR_HTH_N"/>
</dbReference>
<comment type="similarity">
    <text evidence="1">Belongs to the LysR transcriptional regulatory family.</text>
</comment>
<reference evidence="6" key="1">
    <citation type="submission" date="2015-05" db="EMBL/GenBank/DDBJ databases">
        <authorList>
            <person name="Wang D.B."/>
            <person name="Wang M."/>
        </authorList>
    </citation>
    <scope>NUCLEOTIDE SEQUENCE [LARGE SCALE GENOMIC DNA]</scope>
    <source>
        <strain evidence="6">L1-83</strain>
    </source>
</reference>
<dbReference type="PROSITE" id="PS50931">
    <property type="entry name" value="HTH_LYSR"/>
    <property type="match status" value="1"/>
</dbReference>
<gene>
    <name evidence="7" type="primary">cynR_3</name>
    <name evidence="9" type="ORF">DW707_15795</name>
    <name evidence="8" type="ORF">DWY96_05950</name>
    <name evidence="7" type="ORF">ERS852444_03236</name>
    <name evidence="6" type="ORF">RIL183_21231</name>
</gene>
<proteinExistence type="inferred from homology"/>
<reference evidence="10" key="2">
    <citation type="submission" date="2015-05" db="EMBL/GenBank/DDBJ databases">
        <authorList>
            <consortium name="Pathogen Informatics"/>
        </authorList>
    </citation>
    <scope>NUCLEOTIDE SEQUENCE [LARGE SCALE GENOMIC DNA]</scope>
    <source>
        <strain evidence="7 11">2789STDY5608887</strain>
        <strain evidence="10">L1-83</strain>
    </source>
</reference>
<dbReference type="OrthoDB" id="1652954at2"/>
<evidence type="ECO:0000313" key="8">
    <source>
        <dbReference type="EMBL" id="RGQ51346.1"/>
    </source>
</evidence>
<evidence type="ECO:0000256" key="4">
    <source>
        <dbReference type="ARBA" id="ARBA00023163"/>
    </source>
</evidence>
<keyword evidence="4" id="KW-0804">Transcription</keyword>
<sequence length="302" mass="34440">MDKNVQYILEVAKCGGITKAANNLYITPSALSKFVQAREEELNVQLFHRIGKRFVLTAAGEYYVGRCKEIETIQKEITIQMERFSSMSHGMIRIGVQPSFSDLVLKDIIPKFQESFPAVKIILQEYSTGELMELLKKQQVDVVLATIDQKDADLEYRPVKMCEFVMAVGKNHHLATLAVAKEGFQYPWVDLKACEKEENVMLLPGSPFRQHADEIYGHYHLKPNVVYQISGTRTGLSCVAYHEAIMITLDHMIFNNPFSKEIVPLSIGDAPIQIEIDLIYMKDTVLKTEMEKLYEIICEAIR</sequence>
<dbReference type="SUPFAM" id="SSF46785">
    <property type="entry name" value="Winged helix' DNA-binding domain"/>
    <property type="match status" value="1"/>
</dbReference>
<evidence type="ECO:0000313" key="12">
    <source>
        <dbReference type="Proteomes" id="UP000283738"/>
    </source>
</evidence>
<dbReference type="InterPro" id="IPR050950">
    <property type="entry name" value="HTH-type_LysR_regulators"/>
</dbReference>
<evidence type="ECO:0000256" key="1">
    <source>
        <dbReference type="ARBA" id="ARBA00009437"/>
    </source>
</evidence>
<dbReference type="Gene3D" id="1.10.10.10">
    <property type="entry name" value="Winged helix-like DNA-binding domain superfamily/Winged helix DNA-binding domain"/>
    <property type="match status" value="1"/>
</dbReference>
<name>A0A0M6WMH1_9FIRM</name>
<evidence type="ECO:0000313" key="9">
    <source>
        <dbReference type="EMBL" id="RHE92321.1"/>
    </source>
</evidence>
<dbReference type="Pfam" id="PF00126">
    <property type="entry name" value="HTH_1"/>
    <property type="match status" value="1"/>
</dbReference>
<evidence type="ECO:0000313" key="11">
    <source>
        <dbReference type="Proteomes" id="UP000095453"/>
    </source>
</evidence>
<keyword evidence="10" id="KW-1185">Reference proteome</keyword>
<dbReference type="InterPro" id="IPR036388">
    <property type="entry name" value="WH-like_DNA-bd_sf"/>
</dbReference>
<dbReference type="EMBL" id="QSKW01000035">
    <property type="protein sequence ID" value="RHE92321.1"/>
    <property type="molecule type" value="Genomic_DNA"/>
</dbReference>
<dbReference type="Gene3D" id="3.40.190.290">
    <property type="match status" value="1"/>
</dbReference>
<dbReference type="PANTHER" id="PTHR30419">
    <property type="entry name" value="HTH-TYPE TRANSCRIPTIONAL REGULATOR YBHD"/>
    <property type="match status" value="1"/>
</dbReference>
<dbReference type="CDD" id="cd05466">
    <property type="entry name" value="PBP2_LTTR_substrate"/>
    <property type="match status" value="1"/>
</dbReference>
<reference evidence="12 13" key="3">
    <citation type="submission" date="2018-08" db="EMBL/GenBank/DDBJ databases">
        <title>A genome reference for cultivated species of the human gut microbiota.</title>
        <authorList>
            <person name="Zou Y."/>
            <person name="Xue W."/>
            <person name="Luo G."/>
        </authorList>
    </citation>
    <scope>NUCLEOTIDE SEQUENCE [LARGE SCALE GENOMIC DNA]</scope>
    <source>
        <strain evidence="8 12">AF28-15</strain>
        <strain evidence="9 13">AM27-11</strain>
    </source>
</reference>
<accession>A0A0M6WMH1</accession>
<organism evidence="6 10">
    <name type="scientific">Roseburia inulinivorans</name>
    <dbReference type="NCBI Taxonomy" id="360807"/>
    <lineage>
        <taxon>Bacteria</taxon>
        <taxon>Bacillati</taxon>
        <taxon>Bacillota</taxon>
        <taxon>Clostridia</taxon>
        <taxon>Lachnospirales</taxon>
        <taxon>Lachnospiraceae</taxon>
        <taxon>Roseburia</taxon>
    </lineage>
</organism>
<dbReference type="EMBL" id="QRTF01000009">
    <property type="protein sequence ID" value="RGQ51346.1"/>
    <property type="molecule type" value="Genomic_DNA"/>
</dbReference>
<protein>
    <submittedName>
        <fullName evidence="7">Cyn operon transcriptional activator</fullName>
    </submittedName>
    <submittedName>
        <fullName evidence="8">LysR family transcriptional regulator</fullName>
    </submittedName>
</protein>
<dbReference type="PANTHER" id="PTHR30419:SF8">
    <property type="entry name" value="NITROGEN ASSIMILATION TRANSCRIPTIONAL ACTIVATOR-RELATED"/>
    <property type="match status" value="1"/>
</dbReference>
<dbReference type="EMBL" id="CVRS01000069">
    <property type="protein sequence ID" value="CRL37901.1"/>
    <property type="molecule type" value="Genomic_DNA"/>
</dbReference>
<keyword evidence="2" id="KW-0805">Transcription regulation</keyword>
<dbReference type="GO" id="GO:0003700">
    <property type="term" value="F:DNA-binding transcription factor activity"/>
    <property type="evidence" value="ECO:0007669"/>
    <property type="project" value="InterPro"/>
</dbReference>
<evidence type="ECO:0000313" key="7">
    <source>
        <dbReference type="EMBL" id="CUN28974.1"/>
    </source>
</evidence>
<dbReference type="SUPFAM" id="SSF53850">
    <property type="entry name" value="Periplasmic binding protein-like II"/>
    <property type="match status" value="1"/>
</dbReference>
<evidence type="ECO:0000313" key="10">
    <source>
        <dbReference type="Proteomes" id="UP000049828"/>
    </source>
</evidence>
<dbReference type="InterPro" id="IPR005119">
    <property type="entry name" value="LysR_subst-bd"/>
</dbReference>